<evidence type="ECO:0008006" key="4">
    <source>
        <dbReference type="Google" id="ProtNLM"/>
    </source>
</evidence>
<dbReference type="PANTHER" id="PTHR36573">
    <property type="entry name" value="INTERMEMBRANE PHOSPHOLIPID TRANSPORT SYSTEM BINDING PROTEIN MLAC"/>
    <property type="match status" value="1"/>
</dbReference>
<dbReference type="Proteomes" id="UP000470384">
    <property type="component" value="Unassembled WGS sequence"/>
</dbReference>
<dbReference type="OrthoDB" id="8099120at2"/>
<evidence type="ECO:0000313" key="3">
    <source>
        <dbReference type="Proteomes" id="UP000470384"/>
    </source>
</evidence>
<accession>A0A845Q8A2</accession>
<evidence type="ECO:0000313" key="2">
    <source>
        <dbReference type="EMBL" id="NBG94657.1"/>
    </source>
</evidence>
<comment type="caution">
    <text evidence="2">The sequence shown here is derived from an EMBL/GenBank/DDBJ whole genome shotgun (WGS) entry which is preliminary data.</text>
</comment>
<proteinExistence type="predicted"/>
<organism evidence="2 3">
    <name type="scientific">Pyruvatibacter mobilis</name>
    <dbReference type="NCBI Taxonomy" id="1712261"/>
    <lineage>
        <taxon>Bacteria</taxon>
        <taxon>Pseudomonadati</taxon>
        <taxon>Pseudomonadota</taxon>
        <taxon>Alphaproteobacteria</taxon>
        <taxon>Hyphomicrobiales</taxon>
        <taxon>Parvibaculaceae</taxon>
        <taxon>Pyruvatibacter</taxon>
    </lineage>
</organism>
<dbReference type="AlphaFoldDB" id="A0A845Q8A2"/>
<dbReference type="PANTHER" id="PTHR36573:SF1">
    <property type="entry name" value="INTERMEMBRANE PHOSPHOLIPID TRANSPORT SYSTEM BINDING PROTEIN MLAC"/>
    <property type="match status" value="1"/>
</dbReference>
<dbReference type="GeneID" id="300653645"/>
<keyword evidence="3" id="KW-1185">Reference proteome</keyword>
<feature type="signal peptide" evidence="1">
    <location>
        <begin position="1"/>
        <end position="23"/>
    </location>
</feature>
<dbReference type="Gene3D" id="3.10.450.710">
    <property type="entry name" value="Tgt2/MlaC"/>
    <property type="match status" value="1"/>
</dbReference>
<feature type="chain" id="PRO_5032736093" description="Phospholipid transport system substrate-binding protein" evidence="1">
    <location>
        <begin position="24"/>
        <end position="215"/>
    </location>
</feature>
<name>A0A845Q8A2_9HYPH</name>
<keyword evidence="1" id="KW-0732">Signal</keyword>
<evidence type="ECO:0000256" key="1">
    <source>
        <dbReference type="SAM" id="SignalP"/>
    </source>
</evidence>
<dbReference type="EMBL" id="WXYQ01000001">
    <property type="protein sequence ID" value="NBG94657.1"/>
    <property type="molecule type" value="Genomic_DNA"/>
</dbReference>
<sequence>MQTFPWLKSICAAVLLTAVSLQAASAAPAEDAQKFIRDGVDQALTILQETGPEDPARSSRFRGFVDDVIDTRSVALFTLGHYRKGADPALVNAFVQGFKAYATASYESQLGLYGGQTITVGDAIARSDTDVLVKGTINNKAGEAVADVAFRVLDTPRGMRLFDAQVEGIWLAVEQRNQFGSYLAQHNGDLQALIDFLADETARLRAKSPDVAVNG</sequence>
<reference evidence="2 3" key="1">
    <citation type="journal article" date="2016" name="Int. J. Syst. Evol. Microbiol.">
        <title>Pyruvatibacter mobilis gen. nov., sp. nov., a marine bacterium from the culture broth of Picochlorum sp. 122.</title>
        <authorList>
            <person name="Wang G."/>
            <person name="Tang M."/>
            <person name="Wu H."/>
            <person name="Dai S."/>
            <person name="Li T."/>
            <person name="Chen C."/>
            <person name="He H."/>
            <person name="Fan J."/>
            <person name="Xiang W."/>
            <person name="Li X."/>
        </authorList>
    </citation>
    <scope>NUCLEOTIDE SEQUENCE [LARGE SCALE GENOMIC DNA]</scope>
    <source>
        <strain evidence="2 3">GYP-11</strain>
    </source>
</reference>
<dbReference type="InterPro" id="IPR042245">
    <property type="entry name" value="Tgt2/MlaC_sf"/>
</dbReference>
<protein>
    <recommendedName>
        <fullName evidence="4">Phospholipid transport system substrate-binding protein</fullName>
    </recommendedName>
</protein>
<dbReference type="Pfam" id="PF05494">
    <property type="entry name" value="MlaC"/>
    <property type="match status" value="1"/>
</dbReference>
<gene>
    <name evidence="2" type="ORF">GTQ45_02810</name>
</gene>
<dbReference type="RefSeq" id="WP_160586716.1">
    <property type="nucleotide sequence ID" value="NZ_BMHN01000001.1"/>
</dbReference>
<dbReference type="InterPro" id="IPR008869">
    <property type="entry name" value="MlaC/ttg2D"/>
</dbReference>